<organism evidence="2 3">
    <name type="scientific">Malassezia obtusa</name>
    <dbReference type="NCBI Taxonomy" id="76774"/>
    <lineage>
        <taxon>Eukaryota</taxon>
        <taxon>Fungi</taxon>
        <taxon>Dikarya</taxon>
        <taxon>Basidiomycota</taxon>
        <taxon>Ustilaginomycotina</taxon>
        <taxon>Malasseziomycetes</taxon>
        <taxon>Malasseziales</taxon>
        <taxon>Malasseziaceae</taxon>
        <taxon>Malassezia</taxon>
    </lineage>
</organism>
<dbReference type="Proteomes" id="UP001214603">
    <property type="component" value="Chromosome 5"/>
</dbReference>
<feature type="compositionally biased region" description="Basic and acidic residues" evidence="1">
    <location>
        <begin position="154"/>
        <end position="175"/>
    </location>
</feature>
<feature type="region of interest" description="Disordered" evidence="1">
    <location>
        <begin position="151"/>
        <end position="175"/>
    </location>
</feature>
<evidence type="ECO:0000313" key="2">
    <source>
        <dbReference type="EMBL" id="WFD03746.1"/>
    </source>
</evidence>
<feature type="compositionally biased region" description="Pro residues" evidence="1">
    <location>
        <begin position="61"/>
        <end position="70"/>
    </location>
</feature>
<evidence type="ECO:0000256" key="1">
    <source>
        <dbReference type="SAM" id="MobiDB-lite"/>
    </source>
</evidence>
<feature type="region of interest" description="Disordered" evidence="1">
    <location>
        <begin position="1"/>
        <end position="88"/>
    </location>
</feature>
<keyword evidence="3" id="KW-1185">Reference proteome</keyword>
<feature type="compositionally biased region" description="Basic residues" evidence="1">
    <location>
        <begin position="35"/>
        <end position="44"/>
    </location>
</feature>
<sequence>MPRRTPLGELAPREWAQRSSHASKSFEALDDVPARRTRSRRAARTAHASTSPAPARREAPPPDTRAPPTPAQREAPAPDAPAPEAPACACPLVAPVPRYQTRRVADLCADFDALSLARRAPRARSAPGRTPFVVFEDPHALTYRPAMHTRARCAAHDADDKENDTRSRYPPMDRR</sequence>
<feature type="compositionally biased region" description="Low complexity" evidence="1">
    <location>
        <begin position="45"/>
        <end position="54"/>
    </location>
</feature>
<dbReference type="AlphaFoldDB" id="A0AAF0E1M9"/>
<dbReference type="EMBL" id="CP119938">
    <property type="protein sequence ID" value="WFD03746.1"/>
    <property type="molecule type" value="Genomic_DNA"/>
</dbReference>
<evidence type="ECO:0000313" key="3">
    <source>
        <dbReference type="Proteomes" id="UP001214603"/>
    </source>
</evidence>
<reference evidence="2" key="1">
    <citation type="submission" date="2023-03" db="EMBL/GenBank/DDBJ databases">
        <title>Mating type loci evolution in Malassezia.</title>
        <authorList>
            <person name="Coelho M.A."/>
        </authorList>
    </citation>
    <scope>NUCLEOTIDE SEQUENCE</scope>
    <source>
        <strain evidence="2">CBS 7876</strain>
    </source>
</reference>
<proteinExistence type="predicted"/>
<gene>
    <name evidence="2" type="ORF">MOBT1_002440</name>
</gene>
<accession>A0AAF0E1M9</accession>
<protein>
    <submittedName>
        <fullName evidence="2">Uncharacterized protein</fullName>
    </submittedName>
</protein>
<name>A0AAF0E1M9_9BASI</name>